<evidence type="ECO:0000313" key="9">
    <source>
        <dbReference type="EMBL" id="GGF36004.1"/>
    </source>
</evidence>
<feature type="compositionally biased region" description="Gly residues" evidence="8">
    <location>
        <begin position="44"/>
        <end position="54"/>
    </location>
</feature>
<reference evidence="9" key="1">
    <citation type="journal article" date="2014" name="Int. J. Syst. Evol. Microbiol.">
        <title>Complete genome sequence of Corynebacterium casei LMG S-19264T (=DSM 44701T), isolated from a smear-ripened cheese.</title>
        <authorList>
            <consortium name="US DOE Joint Genome Institute (JGI-PGF)"/>
            <person name="Walter F."/>
            <person name="Albersmeier A."/>
            <person name="Kalinowski J."/>
            <person name="Ruckert C."/>
        </authorList>
    </citation>
    <scope>NUCLEOTIDE SEQUENCE</scope>
    <source>
        <strain evidence="9">CGMCC 1.16067</strain>
    </source>
</reference>
<keyword evidence="4 7" id="KW-0472">Membrane</keyword>
<dbReference type="GO" id="GO:0071555">
    <property type="term" value="P:cell wall organization"/>
    <property type="evidence" value="ECO:0007669"/>
    <property type="project" value="UniProtKB-KW"/>
</dbReference>
<evidence type="ECO:0000256" key="8">
    <source>
        <dbReference type="SAM" id="MobiDB-lite"/>
    </source>
</evidence>
<evidence type="ECO:0000256" key="6">
    <source>
        <dbReference type="ARBA" id="ARBA00023316"/>
    </source>
</evidence>
<evidence type="ECO:0000256" key="3">
    <source>
        <dbReference type="ARBA" id="ARBA00022989"/>
    </source>
</evidence>
<feature type="site" description="Important for catalytic activity" evidence="7">
    <location>
        <position position="286"/>
    </location>
</feature>
<dbReference type="HAMAP" id="MF_02065">
    <property type="entry name" value="MltG"/>
    <property type="match status" value="1"/>
</dbReference>
<dbReference type="Gene3D" id="3.30.1490.480">
    <property type="entry name" value="Endolytic murein transglycosylase"/>
    <property type="match status" value="1"/>
</dbReference>
<evidence type="ECO:0000256" key="1">
    <source>
        <dbReference type="ARBA" id="ARBA00022475"/>
    </source>
</evidence>
<comment type="similarity">
    <text evidence="7">Belongs to the transglycosylase MltG family.</text>
</comment>
<keyword evidence="6 7" id="KW-0961">Cell wall biogenesis/degradation</keyword>
<dbReference type="Pfam" id="PF02618">
    <property type="entry name" value="YceG"/>
    <property type="match status" value="1"/>
</dbReference>
<keyword evidence="3 7" id="KW-1133">Transmembrane helix</keyword>
<feature type="region of interest" description="Disordered" evidence="8">
    <location>
        <begin position="1"/>
        <end position="60"/>
    </location>
</feature>
<comment type="catalytic activity">
    <reaction evidence="7">
        <text>a peptidoglycan chain = a peptidoglycan chain with N-acetyl-1,6-anhydromuramyl-[peptide] at the reducing end + a peptidoglycan chain with N-acetylglucosamine at the non-reducing end.</text>
        <dbReference type="EC" id="4.2.2.29"/>
    </reaction>
</comment>
<dbReference type="AlphaFoldDB" id="A0A917BEE8"/>
<gene>
    <name evidence="7" type="primary">mltG</name>
    <name evidence="9" type="ORF">GCM10011519_06890</name>
</gene>
<organism evidence="9 10">
    <name type="scientific">Marmoricola endophyticus</name>
    <dbReference type="NCBI Taxonomy" id="2040280"/>
    <lineage>
        <taxon>Bacteria</taxon>
        <taxon>Bacillati</taxon>
        <taxon>Actinomycetota</taxon>
        <taxon>Actinomycetes</taxon>
        <taxon>Propionibacteriales</taxon>
        <taxon>Nocardioidaceae</taxon>
        <taxon>Marmoricola</taxon>
    </lineage>
</organism>
<evidence type="ECO:0000256" key="7">
    <source>
        <dbReference type="HAMAP-Rule" id="MF_02065"/>
    </source>
</evidence>
<keyword evidence="5 7" id="KW-0456">Lyase</keyword>
<evidence type="ECO:0000313" key="10">
    <source>
        <dbReference type="Proteomes" id="UP000649179"/>
    </source>
</evidence>
<name>A0A917BEE8_9ACTN</name>
<dbReference type="InterPro" id="IPR003770">
    <property type="entry name" value="MLTG-like"/>
</dbReference>
<comment type="subcellular location">
    <subcellularLocation>
        <location evidence="7">Cell membrane</location>
        <topology evidence="7">Single-pass membrane protein</topology>
    </subcellularLocation>
</comment>
<comment type="function">
    <text evidence="7">Functions as a peptidoglycan terminase that cleaves nascent peptidoglycan strands endolytically to terminate their elongation.</text>
</comment>
<dbReference type="RefSeq" id="WP_188778249.1">
    <property type="nucleotide sequence ID" value="NZ_BMKQ01000001.1"/>
</dbReference>
<dbReference type="CDD" id="cd08010">
    <property type="entry name" value="MltG_like"/>
    <property type="match status" value="1"/>
</dbReference>
<dbReference type="Proteomes" id="UP000649179">
    <property type="component" value="Unassembled WGS sequence"/>
</dbReference>
<proteinExistence type="inferred from homology"/>
<dbReference type="GO" id="GO:0005886">
    <property type="term" value="C:plasma membrane"/>
    <property type="evidence" value="ECO:0007669"/>
    <property type="project" value="UniProtKB-SubCell"/>
</dbReference>
<dbReference type="GO" id="GO:0008932">
    <property type="term" value="F:lytic endotransglycosylase activity"/>
    <property type="evidence" value="ECO:0007669"/>
    <property type="project" value="UniProtKB-UniRule"/>
</dbReference>
<dbReference type="PANTHER" id="PTHR30518:SF2">
    <property type="entry name" value="ENDOLYTIC MUREIN TRANSGLYCOSYLASE"/>
    <property type="match status" value="1"/>
</dbReference>
<feature type="compositionally biased region" description="Basic and acidic residues" evidence="8">
    <location>
        <begin position="21"/>
        <end position="30"/>
    </location>
</feature>
<dbReference type="GO" id="GO:0009252">
    <property type="term" value="P:peptidoglycan biosynthetic process"/>
    <property type="evidence" value="ECO:0007669"/>
    <property type="project" value="UniProtKB-UniRule"/>
</dbReference>
<dbReference type="EMBL" id="BMKQ01000001">
    <property type="protein sequence ID" value="GGF36004.1"/>
    <property type="molecule type" value="Genomic_DNA"/>
</dbReference>
<evidence type="ECO:0000256" key="4">
    <source>
        <dbReference type="ARBA" id="ARBA00023136"/>
    </source>
</evidence>
<keyword evidence="10" id="KW-1185">Reference proteome</keyword>
<keyword evidence="1 7" id="KW-1003">Cell membrane</keyword>
<feature type="transmembrane region" description="Helical" evidence="7">
    <location>
        <begin position="64"/>
        <end position="85"/>
    </location>
</feature>
<protein>
    <recommendedName>
        <fullName evidence="7">Endolytic murein transglycosylase</fullName>
        <ecNumber evidence="7">4.2.2.29</ecNumber>
    </recommendedName>
    <alternativeName>
        <fullName evidence="7">Peptidoglycan lytic transglycosylase</fullName>
    </alternativeName>
    <alternativeName>
        <fullName evidence="7">Peptidoglycan polymerization terminase</fullName>
    </alternativeName>
</protein>
<dbReference type="PANTHER" id="PTHR30518">
    <property type="entry name" value="ENDOLYTIC MUREIN TRANSGLYCOSYLASE"/>
    <property type="match status" value="1"/>
</dbReference>
<dbReference type="EC" id="4.2.2.29" evidence="7"/>
<keyword evidence="2 7" id="KW-0812">Transmembrane</keyword>
<sequence>MTFSLMGPEEDHDAQSTSGWRRGDDGRMYDDEGTDYYQRFTRGEGAGRGGGGRRGPGRSRRPRWVPALVLAVIAVLVIGVGYVGVGKLRDRFGPGEDYAGPGSGSVVFQVAEGDTASDMAPELVDRGVVASSKAFLSAARKDERSSSIQVGFYPLKEKMSSQQALDVLVDPKNQVQQKVTIPEGARLRDIVQRITKATDFSTQEVAGLLAEPSQIGLPAAAGGNPEGYLYPATYVVTPDTTAKSLLRQMVAKSVQVEDDLDLAAKARAKNLTVEQVITVASILEYEANRSEDYPKVARVIYNRLANDMPLQLDSTVSYVSGRSGDVWTTASERDSDSQYNTYKNQGLPPGPIGSPGQETVEAALNPAKGSWLYFVPDFATNTTLFSDTLAEHEKNVAKPKEYCRTHDSC</sequence>
<accession>A0A917BEE8</accession>
<evidence type="ECO:0000256" key="2">
    <source>
        <dbReference type="ARBA" id="ARBA00022692"/>
    </source>
</evidence>
<evidence type="ECO:0000256" key="5">
    <source>
        <dbReference type="ARBA" id="ARBA00023239"/>
    </source>
</evidence>
<reference evidence="9" key="2">
    <citation type="submission" date="2020-09" db="EMBL/GenBank/DDBJ databases">
        <authorList>
            <person name="Sun Q."/>
            <person name="Zhou Y."/>
        </authorList>
    </citation>
    <scope>NUCLEOTIDE SEQUENCE</scope>
    <source>
        <strain evidence="9">CGMCC 1.16067</strain>
    </source>
</reference>
<comment type="caution">
    <text evidence="9">The sequence shown here is derived from an EMBL/GenBank/DDBJ whole genome shotgun (WGS) entry which is preliminary data.</text>
</comment>
<dbReference type="NCBIfam" id="TIGR00247">
    <property type="entry name" value="endolytic transglycosylase MltG"/>
    <property type="match status" value="1"/>
</dbReference>